<dbReference type="InParanoid" id="U5HHY2"/>
<feature type="region of interest" description="Disordered" evidence="1">
    <location>
        <begin position="1"/>
        <end position="37"/>
    </location>
</feature>
<evidence type="ECO:0000256" key="1">
    <source>
        <dbReference type="SAM" id="MobiDB-lite"/>
    </source>
</evidence>
<accession>U5HHY2</accession>
<dbReference type="Proteomes" id="UP000017200">
    <property type="component" value="Unassembled WGS sequence"/>
</dbReference>
<proteinExistence type="predicted"/>
<feature type="region of interest" description="Disordered" evidence="1">
    <location>
        <begin position="106"/>
        <end position="131"/>
    </location>
</feature>
<keyword evidence="4" id="KW-1185">Reference proteome</keyword>
<dbReference type="AlphaFoldDB" id="U5HHY2"/>
<organism evidence="2">
    <name type="scientific">Microbotryum lychnidis-dioicae (strain p1A1 Lamole / MvSl-1064)</name>
    <name type="common">Anther smut fungus</name>
    <dbReference type="NCBI Taxonomy" id="683840"/>
    <lineage>
        <taxon>Eukaryota</taxon>
        <taxon>Fungi</taxon>
        <taxon>Dikarya</taxon>
        <taxon>Basidiomycota</taxon>
        <taxon>Pucciniomycotina</taxon>
        <taxon>Microbotryomycetes</taxon>
        <taxon>Microbotryales</taxon>
        <taxon>Microbotryaceae</taxon>
        <taxon>Microbotryum</taxon>
    </lineage>
</organism>
<dbReference type="STRING" id="683840.U5HHY2"/>
<name>U5HHY2_USTV1</name>
<protein>
    <submittedName>
        <fullName evidence="2 3">Uncharacterized protein</fullName>
    </submittedName>
</protein>
<evidence type="ECO:0000313" key="2">
    <source>
        <dbReference type="EMBL" id="KDE02815.1"/>
    </source>
</evidence>
<reference evidence="4" key="1">
    <citation type="submission" date="2010-11" db="EMBL/GenBank/DDBJ databases">
        <title>The genome sequence of Microbotryum violaceum strain p1A1 Lamole.</title>
        <authorList>
            <person name="Cuomo C."/>
            <person name="Perlin M."/>
            <person name="Young S.K."/>
            <person name="Zeng Q."/>
            <person name="Gargeya S."/>
            <person name="Alvarado L."/>
            <person name="Berlin A."/>
            <person name="Chapman S.B."/>
            <person name="Chen Z."/>
            <person name="Freedman E."/>
            <person name="Gellesch M."/>
            <person name="Goldberg J."/>
            <person name="Griggs A."/>
            <person name="Gujja S."/>
            <person name="Heilman E."/>
            <person name="Heiman D."/>
            <person name="Howarth C."/>
            <person name="Mehta T."/>
            <person name="Neiman D."/>
            <person name="Pearson M."/>
            <person name="Roberts A."/>
            <person name="Saif S."/>
            <person name="Shea T."/>
            <person name="Shenoy N."/>
            <person name="Sisk P."/>
            <person name="Stolte C."/>
            <person name="Sykes S."/>
            <person name="White J."/>
            <person name="Yandava C."/>
            <person name="Haas B."/>
            <person name="Nusbaum C."/>
            <person name="Birren B."/>
        </authorList>
    </citation>
    <scope>NUCLEOTIDE SEQUENCE [LARGE SCALE GENOMIC DNA]</scope>
    <source>
        <strain evidence="4">p1A1 Lamole</strain>
    </source>
</reference>
<reference evidence="2 4" key="3">
    <citation type="journal article" date="2015" name="BMC Genomics">
        <title>Sex and parasites: genomic and transcriptomic analysis of Microbotryum lychnidis-dioicae, the biotrophic and plant-castrating anther smut fungus.</title>
        <authorList>
            <person name="Perlin M.H."/>
            <person name="Amselem J."/>
            <person name="Fontanillas E."/>
            <person name="Toh S.S."/>
            <person name="Chen Z."/>
            <person name="Goldberg J."/>
            <person name="Duplessis S."/>
            <person name="Henrissat B."/>
            <person name="Young S."/>
            <person name="Zeng Q."/>
            <person name="Aguileta G."/>
            <person name="Petit E."/>
            <person name="Badouin H."/>
            <person name="Andrews J."/>
            <person name="Razeeq D."/>
            <person name="Gabaldon T."/>
            <person name="Quesneville H."/>
            <person name="Giraud T."/>
            <person name="Hood M.E."/>
            <person name="Schultz D.J."/>
            <person name="Cuomo C.A."/>
        </authorList>
    </citation>
    <scope>NUCLEOTIDE SEQUENCE [LARGE SCALE GENOMIC DNA]</scope>
    <source>
        <strain evidence="2">P1A1 Lamole</strain>
        <strain evidence="4">p1A1 Lamole</strain>
    </source>
</reference>
<feature type="compositionally biased region" description="Low complexity" evidence="1">
    <location>
        <begin position="17"/>
        <end position="26"/>
    </location>
</feature>
<dbReference type="EnsemblFungi" id="MVLG_06652T0">
    <property type="protein sequence ID" value="MVLG_06652T0"/>
    <property type="gene ID" value="MVLG_06652"/>
</dbReference>
<gene>
    <name evidence="2" type="ORF">MVLG_06652</name>
</gene>
<sequence>MTGPVEIPLRDEEMTEASATTNATSNTRRRRAAQSVLRTPVSQRFSTENVLSHVLSDTKVELSLGMLLAASPDLSKGVAQQCQRRRVPINSTTAASGVYNEMTEDAQDEFISNGTGREQSGLRLRDELQKD</sequence>
<dbReference type="EMBL" id="GL541780">
    <property type="protein sequence ID" value="KDE02815.1"/>
    <property type="molecule type" value="Genomic_DNA"/>
</dbReference>
<reference evidence="2" key="2">
    <citation type="submission" date="2010-11" db="EMBL/GenBank/DDBJ databases">
        <authorList>
            <consortium name="The Broad Institute Genome Sequencing Platform"/>
            <person name="Earl A."/>
            <person name="Ward D."/>
            <person name="Feldgarden M."/>
            <person name="Gevers D."/>
            <person name="Butler R."/>
            <person name="Young S.K."/>
            <person name="Zeng Q."/>
            <person name="Gargeya S."/>
            <person name="Fitzgerald M."/>
            <person name="Haas B."/>
            <person name="Abouelleil A."/>
            <person name="Alvarado L."/>
            <person name="Arachchi H.M."/>
            <person name="Berlin A."/>
            <person name="Brown A."/>
            <person name="Chapman S.B."/>
            <person name="Chen Z."/>
            <person name="Dunbar C."/>
            <person name="Freedman E."/>
            <person name="Gearin G."/>
            <person name="Gellesch M."/>
            <person name="Goldberg J."/>
            <person name="Griggs A."/>
            <person name="Gujja S."/>
            <person name="Heilman E."/>
            <person name="Heiman D."/>
            <person name="Howarth C."/>
            <person name="Larson L."/>
            <person name="Lui A."/>
            <person name="MacDonald P.J.P."/>
            <person name="Mehta T."/>
            <person name="Montmayeur A."/>
            <person name="Murphy C."/>
            <person name="Neiman D."/>
            <person name="Pearson M."/>
            <person name="Priest M."/>
            <person name="Roberts A."/>
            <person name="Saif S."/>
            <person name="Shea T."/>
            <person name="Shenoy N."/>
            <person name="Sisk P."/>
            <person name="Stolte C."/>
            <person name="Sykes S."/>
            <person name="White J."/>
            <person name="Yandava C."/>
            <person name="Wortman J."/>
            <person name="Nusbaum C."/>
            <person name="Birren B."/>
        </authorList>
    </citation>
    <scope>NUCLEOTIDE SEQUENCE</scope>
    <source>
        <strain evidence="2">P1A1 Lamole</strain>
    </source>
</reference>
<dbReference type="HOGENOM" id="CLU_1929167_0_0_1"/>
<evidence type="ECO:0000313" key="4">
    <source>
        <dbReference type="Proteomes" id="UP000017200"/>
    </source>
</evidence>
<evidence type="ECO:0000313" key="3">
    <source>
        <dbReference type="EnsemblFungi" id="MVLG_06652T0"/>
    </source>
</evidence>
<dbReference type="EMBL" id="AEIJ01000846">
    <property type="status" value="NOT_ANNOTATED_CDS"/>
    <property type="molecule type" value="Genomic_DNA"/>
</dbReference>
<reference evidence="3" key="4">
    <citation type="submission" date="2015-06" db="UniProtKB">
        <authorList>
            <consortium name="EnsemblFungi"/>
        </authorList>
    </citation>
    <scope>IDENTIFICATION</scope>
</reference>